<keyword evidence="11" id="KW-1185">Reference proteome</keyword>
<dbReference type="GO" id="GO:0006493">
    <property type="term" value="P:protein O-linked glycosylation"/>
    <property type="evidence" value="ECO:0007669"/>
    <property type="project" value="TreeGrafter"/>
</dbReference>
<keyword evidence="4" id="KW-0808">Transferase</keyword>
<evidence type="ECO:0000256" key="5">
    <source>
        <dbReference type="ARBA" id="ARBA00022692"/>
    </source>
</evidence>
<name>A0A0N5ATC8_9BILA</name>
<evidence type="ECO:0000256" key="7">
    <source>
        <dbReference type="ARBA" id="ARBA00022989"/>
    </source>
</evidence>
<reference evidence="12" key="1">
    <citation type="submission" date="2017-02" db="UniProtKB">
        <authorList>
            <consortium name="WormBaseParasite"/>
        </authorList>
    </citation>
    <scope>IDENTIFICATION</scope>
</reference>
<evidence type="ECO:0000256" key="3">
    <source>
        <dbReference type="ARBA" id="ARBA00022676"/>
    </source>
</evidence>
<dbReference type="InterPro" id="IPR002659">
    <property type="entry name" value="Glyco_trans_31"/>
</dbReference>
<evidence type="ECO:0000313" key="12">
    <source>
        <dbReference type="WBParaSite" id="SMUV_0000807901-mRNA-1"/>
    </source>
</evidence>
<comment type="similarity">
    <text evidence="2 10">Belongs to the glycosyltransferase 31 family.</text>
</comment>
<dbReference type="STRING" id="451379.A0A0N5ATC8"/>
<dbReference type="GO" id="GO:0016758">
    <property type="term" value="F:hexosyltransferase activity"/>
    <property type="evidence" value="ECO:0007669"/>
    <property type="project" value="InterPro"/>
</dbReference>
<dbReference type="GO" id="GO:0000139">
    <property type="term" value="C:Golgi membrane"/>
    <property type="evidence" value="ECO:0007669"/>
    <property type="project" value="UniProtKB-SubCell"/>
</dbReference>
<keyword evidence="6 10" id="KW-0735">Signal-anchor</keyword>
<dbReference type="WBParaSite" id="SMUV_0000807901-mRNA-1">
    <property type="protein sequence ID" value="SMUV_0000807901-mRNA-1"/>
    <property type="gene ID" value="SMUV_0000807901"/>
</dbReference>
<proteinExistence type="inferred from homology"/>
<keyword evidence="5 10" id="KW-0812">Transmembrane</keyword>
<evidence type="ECO:0000256" key="9">
    <source>
        <dbReference type="ARBA" id="ARBA00023136"/>
    </source>
</evidence>
<keyword evidence="3 10" id="KW-0328">Glycosyltransferase</keyword>
<dbReference type="Pfam" id="PF01762">
    <property type="entry name" value="Galactosyl_T"/>
    <property type="match status" value="1"/>
</dbReference>
<feature type="transmembrane region" description="Helical" evidence="10">
    <location>
        <begin position="12"/>
        <end position="34"/>
    </location>
</feature>
<evidence type="ECO:0000256" key="4">
    <source>
        <dbReference type="ARBA" id="ARBA00022679"/>
    </source>
</evidence>
<dbReference type="AlphaFoldDB" id="A0A0N5ATC8"/>
<evidence type="ECO:0000256" key="6">
    <source>
        <dbReference type="ARBA" id="ARBA00022968"/>
    </source>
</evidence>
<keyword evidence="7 10" id="KW-1133">Transmembrane helix</keyword>
<organism evidence="11 12">
    <name type="scientific">Syphacia muris</name>
    <dbReference type="NCBI Taxonomy" id="451379"/>
    <lineage>
        <taxon>Eukaryota</taxon>
        <taxon>Metazoa</taxon>
        <taxon>Ecdysozoa</taxon>
        <taxon>Nematoda</taxon>
        <taxon>Chromadorea</taxon>
        <taxon>Rhabditida</taxon>
        <taxon>Spirurina</taxon>
        <taxon>Oxyuridomorpha</taxon>
        <taxon>Oxyuroidea</taxon>
        <taxon>Oxyuridae</taxon>
        <taxon>Syphacia</taxon>
    </lineage>
</organism>
<sequence>MQKYSLRKLKKFSFLFGTTVCICVLWALGVLDYFSEISFEEFRWYPDVDVKEQVRLLLDNKPPSSEPINNWNALKPETLPACLFNGTVLEKNFLLIAVKSSATNILTLNFQYREAIRKTWGRTKFYSGFHIRVIFLIANLKSNDANRYGAALQEERRRHNDLLVGNFYDGYFNNTYKFLNAIQYANNFCDKYGTVPFALLVDDDYMVSIPNLIKEIKNWKSTDRLYMGWRFDSKPFRLRFHRYRVSLSVYPYDRYPPYITAGAVLLSGQAIREIYSAVQFVKLFLFDDIYMGIIAYLIRLPPIHNKQMHFHYYWIRNADAAEFVCVHGYSGDFLQKTYERIGMAS</sequence>
<evidence type="ECO:0000256" key="1">
    <source>
        <dbReference type="ARBA" id="ARBA00004323"/>
    </source>
</evidence>
<evidence type="ECO:0000313" key="11">
    <source>
        <dbReference type="Proteomes" id="UP000046393"/>
    </source>
</evidence>
<evidence type="ECO:0000256" key="2">
    <source>
        <dbReference type="ARBA" id="ARBA00008661"/>
    </source>
</evidence>
<dbReference type="Proteomes" id="UP000046393">
    <property type="component" value="Unplaced"/>
</dbReference>
<dbReference type="PANTHER" id="PTHR11214:SF349">
    <property type="entry name" value="BETA-1,3-GALACTOSYLTRANSFERASE BRN"/>
    <property type="match status" value="1"/>
</dbReference>
<dbReference type="EC" id="2.4.1.-" evidence="10"/>
<evidence type="ECO:0000256" key="10">
    <source>
        <dbReference type="RuleBase" id="RU363063"/>
    </source>
</evidence>
<accession>A0A0N5ATC8</accession>
<comment type="subcellular location">
    <subcellularLocation>
        <location evidence="1 10">Golgi apparatus membrane</location>
        <topology evidence="1 10">Single-pass type II membrane protein</topology>
    </subcellularLocation>
</comment>
<keyword evidence="8 10" id="KW-0333">Golgi apparatus</keyword>
<dbReference type="GO" id="GO:0008194">
    <property type="term" value="F:UDP-glycosyltransferase activity"/>
    <property type="evidence" value="ECO:0007669"/>
    <property type="project" value="TreeGrafter"/>
</dbReference>
<protein>
    <recommendedName>
        <fullName evidence="10">Hexosyltransferase</fullName>
        <ecNumber evidence="10">2.4.1.-</ecNumber>
    </recommendedName>
</protein>
<dbReference type="Gene3D" id="3.90.550.50">
    <property type="match status" value="1"/>
</dbReference>
<dbReference type="PANTHER" id="PTHR11214">
    <property type="entry name" value="BETA-1,3-N-ACETYLGLUCOSAMINYLTRANSFERASE"/>
    <property type="match status" value="1"/>
</dbReference>
<keyword evidence="9 10" id="KW-0472">Membrane</keyword>
<evidence type="ECO:0000256" key="8">
    <source>
        <dbReference type="ARBA" id="ARBA00023034"/>
    </source>
</evidence>